<protein>
    <submittedName>
        <fullName evidence="1">Uncharacterized protein</fullName>
    </submittedName>
</protein>
<evidence type="ECO:0000313" key="2">
    <source>
        <dbReference type="Proteomes" id="UP000005226"/>
    </source>
</evidence>
<dbReference type="Ensembl" id="ENSTRUT00000062246.1">
    <property type="protein sequence ID" value="ENSTRUP00000083699.1"/>
    <property type="gene ID" value="ENSTRUG00000031466.1"/>
</dbReference>
<reference evidence="1 2" key="1">
    <citation type="journal article" date="2011" name="Genome Biol. Evol.">
        <title>Integration of the genetic map and genome assembly of fugu facilitates insights into distinct features of genome evolution in teleosts and mammals.</title>
        <authorList>
            <person name="Kai W."/>
            <person name="Kikuchi K."/>
            <person name="Tohari S."/>
            <person name="Chew A.K."/>
            <person name="Tay A."/>
            <person name="Fujiwara A."/>
            <person name="Hosoya S."/>
            <person name="Suetake H."/>
            <person name="Naruse K."/>
            <person name="Brenner S."/>
            <person name="Suzuki Y."/>
            <person name="Venkatesh B."/>
        </authorList>
    </citation>
    <scope>NUCLEOTIDE SEQUENCE [LARGE SCALE GENOMIC DNA]</scope>
</reference>
<dbReference type="GeneTree" id="ENSGT00960000186715"/>
<sequence>VQRLLLPVKIVIIRYGVCAERVCAHVGVEGILHWETRPGDGAFGYLHGNVCLGEAGRIVVDIHHLYFHTKELQRVLQKHLQMQQARDGLLTDFFPVYLLFHDERAVLQIHFQIRCSGKFGNVQSQILCNIPNHGAWFLLLWHGVVELRDRECEWRGCFCAQLSSPPANSILKHRV</sequence>
<dbReference type="OMA" id="IVVDIHH"/>
<organism evidence="1 2">
    <name type="scientific">Takifugu rubripes</name>
    <name type="common">Japanese pufferfish</name>
    <name type="synonym">Fugu rubripes</name>
    <dbReference type="NCBI Taxonomy" id="31033"/>
    <lineage>
        <taxon>Eukaryota</taxon>
        <taxon>Metazoa</taxon>
        <taxon>Chordata</taxon>
        <taxon>Craniata</taxon>
        <taxon>Vertebrata</taxon>
        <taxon>Euteleostomi</taxon>
        <taxon>Actinopterygii</taxon>
        <taxon>Neopterygii</taxon>
        <taxon>Teleostei</taxon>
        <taxon>Neoteleostei</taxon>
        <taxon>Acanthomorphata</taxon>
        <taxon>Eupercaria</taxon>
        <taxon>Tetraodontiformes</taxon>
        <taxon>Tetradontoidea</taxon>
        <taxon>Tetraodontidae</taxon>
        <taxon>Takifugu</taxon>
    </lineage>
</organism>
<dbReference type="InParanoid" id="A0A674PDP5"/>
<evidence type="ECO:0000313" key="1">
    <source>
        <dbReference type="Ensembl" id="ENSTRUP00000083699.1"/>
    </source>
</evidence>
<reference evidence="1" key="3">
    <citation type="submission" date="2025-09" db="UniProtKB">
        <authorList>
            <consortium name="Ensembl"/>
        </authorList>
    </citation>
    <scope>IDENTIFICATION</scope>
</reference>
<dbReference type="Proteomes" id="UP000005226">
    <property type="component" value="Chromosome 17"/>
</dbReference>
<accession>A0A674PDP5</accession>
<reference evidence="1" key="2">
    <citation type="submission" date="2025-08" db="UniProtKB">
        <authorList>
            <consortium name="Ensembl"/>
        </authorList>
    </citation>
    <scope>IDENTIFICATION</scope>
</reference>
<dbReference type="AlphaFoldDB" id="A0A674PDP5"/>
<keyword evidence="2" id="KW-1185">Reference proteome</keyword>
<proteinExistence type="predicted"/>
<name>A0A674PDP5_TAKRU</name>